<accession>A0A653II23</accession>
<evidence type="ECO:0000259" key="2">
    <source>
        <dbReference type="Pfam" id="PF23728"/>
    </source>
</evidence>
<evidence type="ECO:0000256" key="1">
    <source>
        <dbReference type="SAM" id="Phobius"/>
    </source>
</evidence>
<reference evidence="3 4" key="1">
    <citation type="submission" date="2019-10" db="EMBL/GenBank/DDBJ databases">
        <authorList>
            <person name="Karimi E."/>
        </authorList>
    </citation>
    <scope>NUCLEOTIDE SEQUENCE [LARGE SCALE GENOMIC DNA]</scope>
    <source>
        <strain evidence="3">Exiguobacterium sp. 9Y</strain>
    </source>
</reference>
<name>A0A653II23_9BACL</name>
<keyword evidence="1" id="KW-1133">Transmembrane helix</keyword>
<dbReference type="Pfam" id="PF23728">
    <property type="entry name" value="Tubby_C_like"/>
    <property type="match status" value="1"/>
</dbReference>
<dbReference type="AlphaFoldDB" id="A0A653II23"/>
<dbReference type="EMBL" id="CABWKQ010000045">
    <property type="protein sequence ID" value="VWX38563.1"/>
    <property type="molecule type" value="Genomic_DNA"/>
</dbReference>
<evidence type="ECO:0000313" key="4">
    <source>
        <dbReference type="Proteomes" id="UP000439752"/>
    </source>
</evidence>
<keyword evidence="1" id="KW-0812">Transmembrane</keyword>
<feature type="transmembrane region" description="Helical" evidence="1">
    <location>
        <begin position="27"/>
        <end position="46"/>
    </location>
</feature>
<sequence>MGEMLFLYGLLTIGMVIRFLLTDVFSWLEFGLISLLLLAALGGALLDYWQIRRDMRYGGRANTLTTRCVERTTRRPKYVLEGARQIGSYRRSYQKAWQFLFVQLSAKLRGWFLNLNFSFSDRTVSYVEQRSSLLARNQKWLVYENGEVVGTVRTDASLKRMSTFKEVMLLSYQDVEYEVTSSTLSSKIKVWQGAEVIATSKANLRSDVTFKVKEQQDQSLILSVLVLFHYHFQS</sequence>
<evidence type="ECO:0000313" key="3">
    <source>
        <dbReference type="EMBL" id="VWX38563.1"/>
    </source>
</evidence>
<feature type="transmembrane region" description="Helical" evidence="1">
    <location>
        <begin position="5"/>
        <end position="21"/>
    </location>
</feature>
<gene>
    <name evidence="3" type="ORF">EXIGUO9Y_50014</name>
</gene>
<dbReference type="Proteomes" id="UP000439752">
    <property type="component" value="Unassembled WGS sequence"/>
</dbReference>
<keyword evidence="4" id="KW-1185">Reference proteome</keyword>
<keyword evidence="1" id="KW-0472">Membrane</keyword>
<dbReference type="RefSeq" id="WP_159172472.1">
    <property type="nucleotide sequence ID" value="NZ_LR732308.1"/>
</dbReference>
<protein>
    <recommendedName>
        <fullName evidence="2">Tubby C-terminal domain-containing protein</fullName>
    </recommendedName>
</protein>
<proteinExistence type="predicted"/>
<feature type="domain" description="Tubby C-terminal" evidence="2">
    <location>
        <begin position="81"/>
        <end position="232"/>
    </location>
</feature>
<organism evidence="3 4">
    <name type="scientific">Exiguobacterium oxidotolerans</name>
    <dbReference type="NCBI Taxonomy" id="223958"/>
    <lineage>
        <taxon>Bacteria</taxon>
        <taxon>Bacillati</taxon>
        <taxon>Bacillota</taxon>
        <taxon>Bacilli</taxon>
        <taxon>Bacillales</taxon>
        <taxon>Bacillales Family XII. Incertae Sedis</taxon>
        <taxon>Exiguobacterium</taxon>
    </lineage>
</organism>
<dbReference type="InterPro" id="IPR056944">
    <property type="entry name" value="Tubby_C-like"/>
</dbReference>